<reference evidence="6" key="1">
    <citation type="submission" date="2021-06" db="EMBL/GenBank/DDBJ databases">
        <authorList>
            <person name="Criscuolo A."/>
        </authorList>
    </citation>
    <scope>NUCLEOTIDE SEQUENCE</scope>
    <source>
        <strain evidence="6">CIP111803</strain>
    </source>
</reference>
<dbReference type="GO" id="GO:0005737">
    <property type="term" value="C:cytoplasm"/>
    <property type="evidence" value="ECO:0007669"/>
    <property type="project" value="TreeGrafter"/>
</dbReference>
<dbReference type="EMBL" id="CAJVAP010000036">
    <property type="protein sequence ID" value="CAG7620725.1"/>
    <property type="molecule type" value="Genomic_DNA"/>
</dbReference>
<feature type="domain" description="APS kinase" evidence="5">
    <location>
        <begin position="221"/>
        <end position="372"/>
    </location>
</feature>
<comment type="similarity">
    <text evidence="4">Belongs to the APS kinase family.</text>
</comment>
<evidence type="ECO:0000256" key="1">
    <source>
        <dbReference type="ARBA" id="ARBA00022679"/>
    </source>
</evidence>
<comment type="catalytic activity">
    <reaction evidence="4">
        <text>adenosine 5'-phosphosulfate + ATP = 3'-phosphoadenylyl sulfate + ADP + H(+)</text>
        <dbReference type="Rhea" id="RHEA:24152"/>
        <dbReference type="ChEBI" id="CHEBI:15378"/>
        <dbReference type="ChEBI" id="CHEBI:30616"/>
        <dbReference type="ChEBI" id="CHEBI:58243"/>
        <dbReference type="ChEBI" id="CHEBI:58339"/>
        <dbReference type="ChEBI" id="CHEBI:456216"/>
        <dbReference type="EC" id="2.7.1.25"/>
    </reaction>
</comment>
<keyword evidence="2 4" id="KW-0547">Nucleotide-binding</keyword>
<protein>
    <recommendedName>
        <fullName evidence="4">Adenylyl-sulfate kinase</fullName>
        <ecNumber evidence="4">2.7.1.25</ecNumber>
    </recommendedName>
</protein>
<name>A0A916NQ52_9MICO</name>
<evidence type="ECO:0000259" key="5">
    <source>
        <dbReference type="Pfam" id="PF01583"/>
    </source>
</evidence>
<evidence type="ECO:0000256" key="3">
    <source>
        <dbReference type="ARBA" id="ARBA00022840"/>
    </source>
</evidence>
<accession>A0A916NQ52</accession>
<dbReference type="InterPro" id="IPR002891">
    <property type="entry name" value="APS"/>
</dbReference>
<dbReference type="PANTHER" id="PTHR42700">
    <property type="entry name" value="SULFATE ADENYLYLTRANSFERASE"/>
    <property type="match status" value="1"/>
</dbReference>
<dbReference type="Proteomes" id="UP000693892">
    <property type="component" value="Unassembled WGS sequence"/>
</dbReference>
<dbReference type="GO" id="GO:0004781">
    <property type="term" value="F:sulfate adenylyltransferase (ATP) activity"/>
    <property type="evidence" value="ECO:0007669"/>
    <property type="project" value="TreeGrafter"/>
</dbReference>
<evidence type="ECO:0000256" key="4">
    <source>
        <dbReference type="RuleBase" id="RU004347"/>
    </source>
</evidence>
<dbReference type="EC" id="2.7.1.25" evidence="4"/>
<dbReference type="GO" id="GO:0019379">
    <property type="term" value="P:sulfate assimilation, phosphoadenylyl sulfate reduction by phosphoadenylyl-sulfate reductase (thioredoxin)"/>
    <property type="evidence" value="ECO:0007669"/>
    <property type="project" value="TreeGrafter"/>
</dbReference>
<evidence type="ECO:0000313" key="7">
    <source>
        <dbReference type="Proteomes" id="UP000693892"/>
    </source>
</evidence>
<proteinExistence type="inferred from homology"/>
<comment type="caution">
    <text evidence="6">The sequence shown here is derived from an EMBL/GenBank/DDBJ whole genome shotgun (WGS) entry which is preliminary data.</text>
</comment>
<dbReference type="NCBIfam" id="TIGR00455">
    <property type="entry name" value="apsK"/>
    <property type="match status" value="1"/>
</dbReference>
<sequence length="398" mass="41177">MSDPRDIVLRGPPLEGLELIVAGLLPGIEGYRPAADGGAARGLSPRLVIPDSGERLSPGDEVTIRDPDGTPLARLRIDDAAAMDGEVVLTGALERLRDPEHGPARAARLRRGFDLAGRTVAVFSPGASPADVLRAVMAAEGSTLVLIAEGTADPAASARLVDELRRVAELVPGAEVRFVPRVELGAGAGAGAVDVTGLVLAGLGAQSVLDFRTPSAGGSGGAVILFTGLSGAGKSTLARALVDRIAGESSHRAVLLDGDDLRRELASELTFSAEDRHRNLERQAWVAARVAEAGGIAVCAPIAPFSASRAAMRAKVEPAAEFVVIHVSTPISVAEQRDRKGLYARARAGLIRDFTGIDSPYEAPEDADLALDTSELSVEACTEAVIGLLNEKGLLKIG</sequence>
<comment type="pathway">
    <text evidence="4">Sulfur metabolism; hydrogen sulfide biosynthesis; sulfite from sulfate: step 2/3.</text>
</comment>
<keyword evidence="3 4" id="KW-0067">ATP-binding</keyword>
<evidence type="ECO:0000256" key="2">
    <source>
        <dbReference type="ARBA" id="ARBA00022741"/>
    </source>
</evidence>
<dbReference type="InterPro" id="IPR059117">
    <property type="entry name" value="APS_kinase_dom"/>
</dbReference>
<dbReference type="GO" id="GO:0004020">
    <property type="term" value="F:adenylylsulfate kinase activity"/>
    <property type="evidence" value="ECO:0007669"/>
    <property type="project" value="UniProtKB-EC"/>
</dbReference>
<dbReference type="GO" id="GO:0010134">
    <property type="term" value="P:sulfate assimilation via adenylyl sulfate reduction"/>
    <property type="evidence" value="ECO:0007669"/>
    <property type="project" value="TreeGrafter"/>
</dbReference>
<keyword evidence="1 4" id="KW-0808">Transferase</keyword>
<keyword evidence="7" id="KW-1185">Reference proteome</keyword>
<evidence type="ECO:0000313" key="6">
    <source>
        <dbReference type="EMBL" id="CAG7620725.1"/>
    </source>
</evidence>
<dbReference type="NCBIfam" id="NF003013">
    <property type="entry name" value="PRK03846.1"/>
    <property type="match status" value="1"/>
</dbReference>
<dbReference type="CDD" id="cd02027">
    <property type="entry name" value="APSK"/>
    <property type="match status" value="1"/>
</dbReference>
<dbReference type="PANTHER" id="PTHR42700:SF1">
    <property type="entry name" value="SULFATE ADENYLYLTRANSFERASE"/>
    <property type="match status" value="1"/>
</dbReference>
<dbReference type="Pfam" id="PF01583">
    <property type="entry name" value="APS_kinase"/>
    <property type="match status" value="1"/>
</dbReference>
<comment type="function">
    <text evidence="4">Catalyzes the synthesis of activated sulfate.</text>
</comment>
<keyword evidence="4 6" id="KW-0418">Kinase</keyword>
<dbReference type="GO" id="GO:0005524">
    <property type="term" value="F:ATP binding"/>
    <property type="evidence" value="ECO:0007669"/>
    <property type="project" value="UniProtKB-KW"/>
</dbReference>
<dbReference type="InterPro" id="IPR050512">
    <property type="entry name" value="Sulf_AdTrans/APS_kinase"/>
</dbReference>
<organism evidence="6 7">
    <name type="scientific">Leucobacter soli</name>
    <dbReference type="NCBI Taxonomy" id="2812850"/>
    <lineage>
        <taxon>Bacteria</taxon>
        <taxon>Bacillati</taxon>
        <taxon>Actinomycetota</taxon>
        <taxon>Actinomycetes</taxon>
        <taxon>Micrococcales</taxon>
        <taxon>Microbacteriaceae</taxon>
        <taxon>Leucobacter</taxon>
    </lineage>
</organism>
<dbReference type="RefSeq" id="WP_218116310.1">
    <property type="nucleotide sequence ID" value="NZ_CAJVAP010000036.1"/>
</dbReference>
<gene>
    <name evidence="6" type="primary">cysC</name>
    <name evidence="6" type="ORF">LEUCIP111803_02386</name>
</gene>
<dbReference type="AlphaFoldDB" id="A0A916NQ52"/>